<dbReference type="AlphaFoldDB" id="A0AAU8K1P2"/>
<accession>A0AAU8K1P2</accession>
<dbReference type="InterPro" id="IPR018647">
    <property type="entry name" value="SLFN_3-like_DNA/RNA_helicase"/>
</dbReference>
<organism evidence="2">
    <name type="scientific">Kitasatospora camelliae</name>
    <dbReference type="NCBI Taxonomy" id="3156397"/>
    <lineage>
        <taxon>Bacteria</taxon>
        <taxon>Bacillati</taxon>
        <taxon>Actinomycetota</taxon>
        <taxon>Actinomycetes</taxon>
        <taxon>Kitasatosporales</taxon>
        <taxon>Streptomycetaceae</taxon>
        <taxon>Kitasatospora</taxon>
    </lineage>
</organism>
<dbReference type="Gene3D" id="3.40.50.300">
    <property type="entry name" value="P-loop containing nucleotide triphosphate hydrolases"/>
    <property type="match status" value="1"/>
</dbReference>
<dbReference type="EMBL" id="CP159872">
    <property type="protein sequence ID" value="XCM81988.1"/>
    <property type="molecule type" value="Genomic_DNA"/>
</dbReference>
<feature type="domain" description="Schlafen group 3-like DNA/RNA helicase" evidence="1">
    <location>
        <begin position="270"/>
        <end position="615"/>
    </location>
</feature>
<dbReference type="KEGG" id="kcm:ABWK59_25360"/>
<evidence type="ECO:0000259" key="1">
    <source>
        <dbReference type="Pfam" id="PF09848"/>
    </source>
</evidence>
<dbReference type="RefSeq" id="WP_354642918.1">
    <property type="nucleotide sequence ID" value="NZ_CP159872.1"/>
</dbReference>
<reference evidence="2" key="1">
    <citation type="submission" date="2024-06" db="EMBL/GenBank/DDBJ databases">
        <title>The genome sequences of Kitasatospora sp. strain HUAS MG31.</title>
        <authorList>
            <person name="Mo P."/>
        </authorList>
    </citation>
    <scope>NUCLEOTIDE SEQUENCE</scope>
    <source>
        <strain evidence="2">HUAS MG31</strain>
    </source>
</reference>
<evidence type="ECO:0000313" key="2">
    <source>
        <dbReference type="EMBL" id="XCM81988.1"/>
    </source>
</evidence>
<keyword evidence="2" id="KW-0378">Hydrolase</keyword>
<sequence>MYLFEGTVDEAATQARHPEFFRRCENRFTTLYGTRPGEQETRSWQRSWPALLGTLTAAGLGGLRLVLEYSLPATGERVDALLIGQLSDGVLGVVAVELKQWTRADLDPRRPGLVRAGGRVVQHPARQVGGYVHYLEDWVARAELPLHAHGVAVLHDAPAPLVEALRALSAGGPSGRFPLLGRDDLDPQKAPAELARALGCDRLAAPSPDKVQTLLEAEHRPSSGLLARVGKVIEGHDAFQLIGNQDVARQQVLHLTRQTLNPAPGQERRRAVVVVTGGPGTGKTVIACRLLADLCNLRIDSRLLFPSAALTHQIRRTVGDTARGLVSTFTGTLPARIGDTSVVLVDEAHRARTGPPEQRRGFPIILGKLLKTAAVTVLFLDEQQVISPTEGITLDEVARFAHANDMDFEHVPLTTQFRCNGSTAYHHWVDQLLDPESPALPWIGSDYDLALAADPDEFTDWVEANNGEGRTARICAGFCWPWKPRTELPLLEEVEITWTAPDGPRTWRRPWNYREDESPFDDPDIPGRPYWATDEGGHKQIGCIYTAQGMEYSHNTVIIGDDLVHRNGRWTARPDKSHDTRVNWLPPDRYLYYALNIYRVLLTRGTHATRVYSTDHETQMHLKALLPGLSNERCNSDGLS</sequence>
<gene>
    <name evidence="2" type="ORF">ABWK59_25360</name>
</gene>
<dbReference type="InterPro" id="IPR027417">
    <property type="entry name" value="P-loop_NTPase"/>
</dbReference>
<dbReference type="GO" id="GO:0004386">
    <property type="term" value="F:helicase activity"/>
    <property type="evidence" value="ECO:0007669"/>
    <property type="project" value="UniProtKB-KW"/>
</dbReference>
<name>A0AAU8K1P2_9ACTN</name>
<proteinExistence type="predicted"/>
<keyword evidence="2" id="KW-0067">ATP-binding</keyword>
<dbReference type="Pfam" id="PF09848">
    <property type="entry name" value="SLFN-g3_helicase"/>
    <property type="match status" value="1"/>
</dbReference>
<dbReference type="SUPFAM" id="SSF52540">
    <property type="entry name" value="P-loop containing nucleoside triphosphate hydrolases"/>
    <property type="match status" value="1"/>
</dbReference>
<protein>
    <submittedName>
        <fullName evidence="2">DNA/RNA helicase domain-containing protein</fullName>
    </submittedName>
</protein>
<keyword evidence="2" id="KW-0547">Nucleotide-binding</keyword>
<keyword evidence="2" id="KW-0347">Helicase</keyword>